<name>U7QF66_9CYAN</name>
<dbReference type="Gene3D" id="3.30.70.270">
    <property type="match status" value="1"/>
</dbReference>
<dbReference type="InterPro" id="IPR000160">
    <property type="entry name" value="GGDEF_dom"/>
</dbReference>
<evidence type="ECO:0000259" key="1">
    <source>
        <dbReference type="PROSITE" id="PS50887"/>
    </source>
</evidence>
<dbReference type="GO" id="GO:0043709">
    <property type="term" value="P:cell adhesion involved in single-species biofilm formation"/>
    <property type="evidence" value="ECO:0007669"/>
    <property type="project" value="TreeGrafter"/>
</dbReference>
<comment type="caution">
    <text evidence="2">The sequence shown here is derived from an EMBL/GenBank/DDBJ whole genome shotgun (WGS) entry which is preliminary data.</text>
</comment>
<dbReference type="GO" id="GO:0005886">
    <property type="term" value="C:plasma membrane"/>
    <property type="evidence" value="ECO:0007669"/>
    <property type="project" value="TreeGrafter"/>
</dbReference>
<evidence type="ECO:0000313" key="2">
    <source>
        <dbReference type="EMBL" id="ERT05091.1"/>
    </source>
</evidence>
<feature type="domain" description="GGDEF" evidence="1">
    <location>
        <begin position="84"/>
        <end position="225"/>
    </location>
</feature>
<dbReference type="CDD" id="cd01949">
    <property type="entry name" value="GGDEF"/>
    <property type="match status" value="1"/>
</dbReference>
<dbReference type="GO" id="GO:0052621">
    <property type="term" value="F:diguanylate cyclase activity"/>
    <property type="evidence" value="ECO:0007669"/>
    <property type="project" value="TreeGrafter"/>
</dbReference>
<evidence type="ECO:0000313" key="3">
    <source>
        <dbReference type="Proteomes" id="UP000017127"/>
    </source>
</evidence>
<accession>U7QF66</accession>
<dbReference type="SMART" id="SM00267">
    <property type="entry name" value="GGDEF"/>
    <property type="match status" value="1"/>
</dbReference>
<dbReference type="PROSITE" id="PS50887">
    <property type="entry name" value="GGDEF"/>
    <property type="match status" value="1"/>
</dbReference>
<dbReference type="InterPro" id="IPR029787">
    <property type="entry name" value="Nucleotide_cyclase"/>
</dbReference>
<keyword evidence="3" id="KW-1185">Reference proteome</keyword>
<dbReference type="InterPro" id="IPR043128">
    <property type="entry name" value="Rev_trsase/Diguanyl_cyclase"/>
</dbReference>
<proteinExistence type="predicted"/>
<dbReference type="Pfam" id="PF00990">
    <property type="entry name" value="GGDEF"/>
    <property type="match status" value="1"/>
</dbReference>
<dbReference type="SUPFAM" id="SSF55073">
    <property type="entry name" value="Nucleotide cyclase"/>
    <property type="match status" value="1"/>
</dbReference>
<dbReference type="PANTHER" id="PTHR45138:SF9">
    <property type="entry name" value="DIGUANYLATE CYCLASE DGCM-RELATED"/>
    <property type="match status" value="1"/>
</dbReference>
<sequence>MSNMFNLKAILFSMRQRFNRNSQTDLTILSLHQVIQHQNQMLQQLQSENQELKYLANLDELTRLANRRKFYAYFYEEWEKCSENSLSVIICDVDFFKAYNDTYGHLAGDVTLKQIADATQNAVQEILDPNSFLVARYGGEEFAVILPQLEAEQALKIAEQIRSHVAALKIPHKQSKVSSCVTLSLGVATRKPDDKLSPLELLMNADKALYKAKSQGRNRVVYSSFRQNCEAKALCSCCESA</sequence>
<dbReference type="PANTHER" id="PTHR45138">
    <property type="entry name" value="REGULATORY COMPONENTS OF SENSORY TRANSDUCTION SYSTEM"/>
    <property type="match status" value="1"/>
</dbReference>
<reference evidence="2 3" key="1">
    <citation type="journal article" date="2013" name="Front. Microbiol.">
        <title>Comparative genomic analyses of the cyanobacterium, Lyngbya aestuarii BL J, a powerful hydrogen producer.</title>
        <authorList>
            <person name="Kothari A."/>
            <person name="Vaughn M."/>
            <person name="Garcia-Pichel F."/>
        </authorList>
    </citation>
    <scope>NUCLEOTIDE SEQUENCE [LARGE SCALE GENOMIC DNA]</scope>
    <source>
        <strain evidence="2 3">BL J</strain>
    </source>
</reference>
<dbReference type="AlphaFoldDB" id="U7QF66"/>
<protein>
    <submittedName>
        <fullName evidence="2">Diguanylate cyclase domain protein</fullName>
    </submittedName>
</protein>
<dbReference type="FunFam" id="3.30.70.270:FF:000001">
    <property type="entry name" value="Diguanylate cyclase domain protein"/>
    <property type="match status" value="1"/>
</dbReference>
<organism evidence="2 3">
    <name type="scientific">Lyngbya aestuarii BL J</name>
    <dbReference type="NCBI Taxonomy" id="1348334"/>
    <lineage>
        <taxon>Bacteria</taxon>
        <taxon>Bacillati</taxon>
        <taxon>Cyanobacteriota</taxon>
        <taxon>Cyanophyceae</taxon>
        <taxon>Oscillatoriophycideae</taxon>
        <taxon>Oscillatoriales</taxon>
        <taxon>Microcoleaceae</taxon>
        <taxon>Lyngbya</taxon>
    </lineage>
</organism>
<dbReference type="GO" id="GO:1902201">
    <property type="term" value="P:negative regulation of bacterial-type flagellum-dependent cell motility"/>
    <property type="evidence" value="ECO:0007669"/>
    <property type="project" value="TreeGrafter"/>
</dbReference>
<gene>
    <name evidence="2" type="ORF">M595_4953</name>
</gene>
<dbReference type="InterPro" id="IPR050469">
    <property type="entry name" value="Diguanylate_Cyclase"/>
</dbReference>
<dbReference type="EMBL" id="AUZM01000068">
    <property type="protein sequence ID" value="ERT05091.1"/>
    <property type="molecule type" value="Genomic_DNA"/>
</dbReference>
<dbReference type="Proteomes" id="UP000017127">
    <property type="component" value="Unassembled WGS sequence"/>
</dbReference>
<dbReference type="RefSeq" id="WP_023068647.1">
    <property type="nucleotide sequence ID" value="NZ_AUZM01000068.1"/>
</dbReference>
<dbReference type="NCBIfam" id="TIGR00254">
    <property type="entry name" value="GGDEF"/>
    <property type="match status" value="1"/>
</dbReference>